<evidence type="ECO:0000313" key="2">
    <source>
        <dbReference type="EMBL" id="KAB7494373.1"/>
    </source>
</evidence>
<keyword evidence="3" id="KW-1185">Reference proteome</keyword>
<sequence>MVLLKIGETTKVRKDKKQKKQNVKHSSSSLSTDDDTFLREYKGYIVAQLMEYKKALQYLKKKSTCSRNI</sequence>
<evidence type="ECO:0000256" key="1">
    <source>
        <dbReference type="SAM" id="MobiDB-lite"/>
    </source>
</evidence>
<name>A0A5N5SJZ4_9CRUS</name>
<feature type="compositionally biased region" description="Basic residues" evidence="1">
    <location>
        <begin position="13"/>
        <end position="23"/>
    </location>
</feature>
<organism evidence="2 3">
    <name type="scientific">Armadillidium nasatum</name>
    <dbReference type="NCBI Taxonomy" id="96803"/>
    <lineage>
        <taxon>Eukaryota</taxon>
        <taxon>Metazoa</taxon>
        <taxon>Ecdysozoa</taxon>
        <taxon>Arthropoda</taxon>
        <taxon>Crustacea</taxon>
        <taxon>Multicrustacea</taxon>
        <taxon>Malacostraca</taxon>
        <taxon>Eumalacostraca</taxon>
        <taxon>Peracarida</taxon>
        <taxon>Isopoda</taxon>
        <taxon>Oniscidea</taxon>
        <taxon>Crinocheta</taxon>
        <taxon>Armadillidiidae</taxon>
        <taxon>Armadillidium</taxon>
    </lineage>
</organism>
<comment type="caution">
    <text evidence="2">The sequence shown here is derived from an EMBL/GenBank/DDBJ whole genome shotgun (WGS) entry which is preliminary data.</text>
</comment>
<feature type="region of interest" description="Disordered" evidence="1">
    <location>
        <begin position="6"/>
        <end position="33"/>
    </location>
</feature>
<evidence type="ECO:0000313" key="3">
    <source>
        <dbReference type="Proteomes" id="UP000326759"/>
    </source>
</evidence>
<reference evidence="2 3" key="1">
    <citation type="journal article" date="2019" name="PLoS Biol.">
        <title>Sex chromosomes control vertical transmission of feminizing Wolbachia symbionts in an isopod.</title>
        <authorList>
            <person name="Becking T."/>
            <person name="Chebbi M.A."/>
            <person name="Giraud I."/>
            <person name="Moumen B."/>
            <person name="Laverre T."/>
            <person name="Caubet Y."/>
            <person name="Peccoud J."/>
            <person name="Gilbert C."/>
            <person name="Cordaux R."/>
        </authorList>
    </citation>
    <scope>NUCLEOTIDE SEQUENCE [LARGE SCALE GENOMIC DNA]</scope>
    <source>
        <strain evidence="2">ANa2</strain>
        <tissue evidence="2">Whole body excluding digestive tract and cuticle</tissue>
    </source>
</reference>
<dbReference type="Proteomes" id="UP000326759">
    <property type="component" value="Unassembled WGS sequence"/>
</dbReference>
<dbReference type="EMBL" id="SEYY01024108">
    <property type="protein sequence ID" value="KAB7494373.1"/>
    <property type="molecule type" value="Genomic_DNA"/>
</dbReference>
<protein>
    <submittedName>
        <fullName evidence="2">Uncharacterized protein</fullName>
    </submittedName>
</protein>
<gene>
    <name evidence="2" type="ORF">Anas_02435</name>
</gene>
<proteinExistence type="predicted"/>
<accession>A0A5N5SJZ4</accession>
<dbReference type="AlphaFoldDB" id="A0A5N5SJZ4"/>